<protein>
    <recommendedName>
        <fullName evidence="3">SGNH hydrolase-type esterase domain-containing protein</fullName>
    </recommendedName>
</protein>
<feature type="non-terminal residue" evidence="2">
    <location>
        <position position="304"/>
    </location>
</feature>
<evidence type="ECO:0000256" key="1">
    <source>
        <dbReference type="SAM" id="Phobius"/>
    </source>
</evidence>
<dbReference type="AlphaFoldDB" id="A0A382L8E6"/>
<dbReference type="SUPFAM" id="SSF52266">
    <property type="entry name" value="SGNH hydrolase"/>
    <property type="match status" value="1"/>
</dbReference>
<name>A0A382L8E6_9ZZZZ</name>
<reference evidence="2" key="1">
    <citation type="submission" date="2018-05" db="EMBL/GenBank/DDBJ databases">
        <authorList>
            <person name="Lanie J.A."/>
            <person name="Ng W.-L."/>
            <person name="Kazmierczak K.M."/>
            <person name="Andrzejewski T.M."/>
            <person name="Davidsen T.M."/>
            <person name="Wayne K.J."/>
            <person name="Tettelin H."/>
            <person name="Glass J.I."/>
            <person name="Rusch D."/>
            <person name="Podicherti R."/>
            <person name="Tsui H.-C.T."/>
            <person name="Winkler M.E."/>
        </authorList>
    </citation>
    <scope>NUCLEOTIDE SEQUENCE</scope>
</reference>
<keyword evidence="1" id="KW-1133">Transmembrane helix</keyword>
<evidence type="ECO:0008006" key="3">
    <source>
        <dbReference type="Google" id="ProtNLM"/>
    </source>
</evidence>
<feature type="non-terminal residue" evidence="2">
    <location>
        <position position="1"/>
    </location>
</feature>
<sequence>VNTKTRSVHSRNSIFDRNPKITILFVITISVLILDVVLTNIFLLYTETMQSEPNPTLGVKSEIYHHDFIKNGSVENEYPILHDRKIKLHTNSLGFKDKSSRRISLLPSKNFTKRIVFIGDAFTEGIMLEYENTFVGIIDKELNKKSIQVLNAGVSSYSPIIYWRKIKYLIEEVGLKFNELAVFIDMSDFCDEKYRYRLSKRGHVIDSNPYSLDIHPRSHINDSGFTDQIKKVIHSQTTLLHQATNVVYDLINRDQVNFSLARRSFEFNNWNKIPTTYQQKRQKKILQLESCLARWIFEKHYPDK</sequence>
<proteinExistence type="predicted"/>
<accession>A0A382L8E6</accession>
<gene>
    <name evidence="2" type="ORF">METZ01_LOCUS286032</name>
</gene>
<organism evidence="2">
    <name type="scientific">marine metagenome</name>
    <dbReference type="NCBI Taxonomy" id="408172"/>
    <lineage>
        <taxon>unclassified sequences</taxon>
        <taxon>metagenomes</taxon>
        <taxon>ecological metagenomes</taxon>
    </lineage>
</organism>
<dbReference type="EMBL" id="UINC01085533">
    <property type="protein sequence ID" value="SVC33178.1"/>
    <property type="molecule type" value="Genomic_DNA"/>
</dbReference>
<keyword evidence="1" id="KW-0812">Transmembrane</keyword>
<feature type="transmembrane region" description="Helical" evidence="1">
    <location>
        <begin position="21"/>
        <end position="45"/>
    </location>
</feature>
<evidence type="ECO:0000313" key="2">
    <source>
        <dbReference type="EMBL" id="SVC33178.1"/>
    </source>
</evidence>
<keyword evidence="1" id="KW-0472">Membrane</keyword>